<dbReference type="Proteomes" id="UP000203417">
    <property type="component" value="Segment"/>
</dbReference>
<dbReference type="SUPFAM" id="SSF47413">
    <property type="entry name" value="lambda repressor-like DNA-binding domains"/>
    <property type="match status" value="1"/>
</dbReference>
<dbReference type="EMBL" id="KT361649">
    <property type="protein sequence ID" value="ALA12300.1"/>
    <property type="molecule type" value="Genomic_DNA"/>
</dbReference>
<feature type="domain" description="HTH cro/C1-type" evidence="1">
    <location>
        <begin position="5"/>
        <end position="59"/>
    </location>
</feature>
<dbReference type="GO" id="GO:0003677">
    <property type="term" value="F:DNA binding"/>
    <property type="evidence" value="ECO:0007669"/>
    <property type="project" value="InterPro"/>
</dbReference>
<proteinExistence type="predicted"/>
<dbReference type="Pfam" id="PF01381">
    <property type="entry name" value="HTH_3"/>
    <property type="match status" value="1"/>
</dbReference>
<evidence type="ECO:0000313" key="3">
    <source>
        <dbReference type="Proteomes" id="UP000203417"/>
    </source>
</evidence>
<reference evidence="2 3" key="1">
    <citation type="journal article" date="2015" name="Genome Announc.">
        <title>Complete Genome Sequences of Nine Phages Capable of Infecting Paenibacillus larvae, the Causative Agent of American Foulbrood Disease in Honeybees.</title>
        <authorList>
            <person name="Tsourkas P.K."/>
            <person name="Yost D.G."/>
            <person name="Krohn A."/>
            <person name="LeBlanc L."/>
            <person name="Zhang A."/>
            <person name="Stamereilers C."/>
            <person name="Amy P.S."/>
        </authorList>
    </citation>
    <scope>NUCLEOTIDE SEQUENCE [LARGE SCALE GENOMIC DNA]</scope>
</reference>
<dbReference type="RefSeq" id="YP_009203236.1">
    <property type="nucleotide sequence ID" value="NC_028851.1"/>
</dbReference>
<organism evidence="2 3">
    <name type="scientific">Paenibacillus phage Fern</name>
    <dbReference type="NCBI Taxonomy" id="1636255"/>
    <lineage>
        <taxon>Viruses</taxon>
        <taxon>Duplodnaviria</taxon>
        <taxon>Heunggongvirae</taxon>
        <taxon>Uroviricota</taxon>
        <taxon>Caudoviricetes</taxon>
        <taxon>Fernvirus</taxon>
        <taxon>Fernvirus fern</taxon>
    </lineage>
</organism>
<accession>A0A0K2CXR9</accession>
<sequence>MQVKLIALRKYFGITQKEMAKLLGIDVRTYINKERGVTQFKANEMFFIARKLNKNIGEIFLPTDFIKREVLKEEVC</sequence>
<dbReference type="InterPro" id="IPR010982">
    <property type="entry name" value="Lambda_DNA-bd_dom_sf"/>
</dbReference>
<gene>
    <name evidence="2" type="ORF">FERN_34</name>
</gene>
<protein>
    <submittedName>
        <fullName evidence="2">Helix-turn-helix domain Cro/C1 family transcriptional regulator</fullName>
    </submittedName>
</protein>
<dbReference type="GeneID" id="26630182"/>
<keyword evidence="3" id="KW-1185">Reference proteome</keyword>
<dbReference type="SMART" id="SM00530">
    <property type="entry name" value="HTH_XRE"/>
    <property type="match status" value="1"/>
</dbReference>
<dbReference type="KEGG" id="vg:26630182"/>
<dbReference type="PROSITE" id="PS50943">
    <property type="entry name" value="HTH_CROC1"/>
    <property type="match status" value="1"/>
</dbReference>
<evidence type="ECO:0000313" key="2">
    <source>
        <dbReference type="EMBL" id="ALA12300.1"/>
    </source>
</evidence>
<name>A0A0K2CXR9_9CAUD</name>
<dbReference type="Gene3D" id="1.10.260.40">
    <property type="entry name" value="lambda repressor-like DNA-binding domains"/>
    <property type="match status" value="1"/>
</dbReference>
<evidence type="ECO:0000259" key="1">
    <source>
        <dbReference type="PROSITE" id="PS50943"/>
    </source>
</evidence>
<dbReference type="OrthoDB" id="21013at10239"/>
<dbReference type="InterPro" id="IPR001387">
    <property type="entry name" value="Cro/C1-type_HTH"/>
</dbReference>
<dbReference type="CDD" id="cd00093">
    <property type="entry name" value="HTH_XRE"/>
    <property type="match status" value="1"/>
</dbReference>